<proteinExistence type="predicted"/>
<comment type="caution">
    <text evidence="1">The sequence shown here is derived from an EMBL/GenBank/DDBJ whole genome shotgun (WGS) entry which is preliminary data.</text>
</comment>
<gene>
    <name evidence="1" type="ORF">NYO98_11870</name>
</gene>
<dbReference type="SUPFAM" id="SSF82171">
    <property type="entry name" value="DPP6 N-terminal domain-like"/>
    <property type="match status" value="1"/>
</dbReference>
<reference evidence="1" key="1">
    <citation type="submission" date="2022-08" db="EMBL/GenBank/DDBJ databases">
        <title>Genome sequencing of Nocardioides sp. STR2.</title>
        <authorList>
            <person name="So Y."/>
        </authorList>
    </citation>
    <scope>NUCLEOTIDE SEQUENCE</scope>
    <source>
        <strain evidence="1">STR2</strain>
    </source>
</reference>
<organism evidence="1 2">
    <name type="scientific">Nocardioides pini</name>
    <dbReference type="NCBI Taxonomy" id="2975053"/>
    <lineage>
        <taxon>Bacteria</taxon>
        <taxon>Bacillati</taxon>
        <taxon>Actinomycetota</taxon>
        <taxon>Actinomycetes</taxon>
        <taxon>Propionibacteriales</taxon>
        <taxon>Nocardioidaceae</taxon>
        <taxon>Nocardioides</taxon>
    </lineage>
</organism>
<keyword evidence="2" id="KW-1185">Reference proteome</keyword>
<dbReference type="RefSeq" id="WP_268111929.1">
    <property type="nucleotide sequence ID" value="NZ_JAPPUX010000003.1"/>
</dbReference>
<accession>A0ABT4CDT8</accession>
<evidence type="ECO:0008006" key="3">
    <source>
        <dbReference type="Google" id="ProtNLM"/>
    </source>
</evidence>
<evidence type="ECO:0000313" key="1">
    <source>
        <dbReference type="EMBL" id="MCY4726976.1"/>
    </source>
</evidence>
<protein>
    <recommendedName>
        <fullName evidence="3">WD40-like Beta Propeller Repeat</fullName>
    </recommendedName>
</protein>
<name>A0ABT4CDT8_9ACTN</name>
<dbReference type="InterPro" id="IPR011042">
    <property type="entry name" value="6-blade_b-propeller_TolB-like"/>
</dbReference>
<evidence type="ECO:0000313" key="2">
    <source>
        <dbReference type="Proteomes" id="UP001074726"/>
    </source>
</evidence>
<sequence>MSTRVRVLAFAAVVVAIAVAATAYVVVERREVTAERAAEPEAEQAPITEVTGGPRIVFRHTGIDNQYGIVAVVPLDDPGGPRAFTGVSCDRVAARPEGASCLVTDEGVAAKYEGFELDPDWKQVATNDLPGIPSRTRLSPDGTLVATTVFVAGHSYMSTGFSTATEVHEFGGGERWGNLEKFQLVIDGREVDPVDRNVWGVTFADDETFYATVATGGRTWLVEGDLDDRTLTTVSPDAECPSLSPGGTRVAFKVDVDPGRRVVWQVAVQDLATDERTLLESGPRGLDDQVEWLDDDTLIYGMPRADEPGVTDTWAVDTTPDATPQLLIEQAWSATVVR</sequence>
<dbReference type="Gene3D" id="2.120.10.30">
    <property type="entry name" value="TolB, C-terminal domain"/>
    <property type="match status" value="1"/>
</dbReference>
<dbReference type="Proteomes" id="UP001074726">
    <property type="component" value="Unassembled WGS sequence"/>
</dbReference>
<dbReference type="EMBL" id="JAPPUX010000003">
    <property type="protein sequence ID" value="MCY4726976.1"/>
    <property type="molecule type" value="Genomic_DNA"/>
</dbReference>